<dbReference type="Proteomes" id="UP000028058">
    <property type="component" value="Unassembled WGS sequence"/>
</dbReference>
<protein>
    <recommendedName>
        <fullName evidence="3">DUF2304 domain-containing protein</fullName>
    </recommendedName>
</protein>
<reference evidence="1 2" key="1">
    <citation type="journal article" date="2014" name="Genome Announc.">
        <title>Draft Genome Sequence of Streptomyces fradiae ATCC 19609, a Strain Highly Sensitive to Antibiotics.</title>
        <authorList>
            <person name="Bekker O.B."/>
            <person name="Klimina K.M."/>
            <person name="Vatlin A.A."/>
            <person name="Zakharevich N.V."/>
            <person name="Kasianov A.S."/>
            <person name="Danilenko V.N."/>
        </authorList>
    </citation>
    <scope>NUCLEOTIDE SEQUENCE [LARGE SCALE GENOMIC DNA]</scope>
    <source>
        <strain evidence="1 2">ATCC 19609</strain>
    </source>
</reference>
<comment type="caution">
    <text evidence="1">The sequence shown here is derived from an EMBL/GenBank/DDBJ whole genome shotgun (WGS) entry which is preliminary data.</text>
</comment>
<organism evidence="1 2">
    <name type="scientific">Streptomyces xinghaiensis</name>
    <dbReference type="NCBI Taxonomy" id="1038928"/>
    <lineage>
        <taxon>Bacteria</taxon>
        <taxon>Bacillati</taxon>
        <taxon>Actinomycetota</taxon>
        <taxon>Actinomycetes</taxon>
        <taxon>Kitasatosporales</taxon>
        <taxon>Streptomycetaceae</taxon>
        <taxon>Streptomyces</taxon>
    </lineage>
</organism>
<dbReference type="AlphaFoldDB" id="A0A3R7EKZ3"/>
<dbReference type="RefSeq" id="WP_019708027.1">
    <property type="nucleotide sequence ID" value="NZ_CP108540.1"/>
</dbReference>
<evidence type="ECO:0000313" key="2">
    <source>
        <dbReference type="Proteomes" id="UP000028058"/>
    </source>
</evidence>
<proteinExistence type="predicted"/>
<gene>
    <name evidence="1" type="ORF">SFRA_027385</name>
</gene>
<sequence length="64" mass="6537">MVVSISVLLLLLIITLIFLRSGSLKTSHAILCAVVGFLIAGTGVAPSVYNGISATAQLVSGIRP</sequence>
<evidence type="ECO:0000313" key="1">
    <source>
        <dbReference type="EMBL" id="RKM91714.1"/>
    </source>
</evidence>
<dbReference type="GeneID" id="300073618"/>
<dbReference type="OrthoDB" id="4332682at2"/>
<name>A0A3R7EKZ3_9ACTN</name>
<accession>A0A3R7EKZ3</accession>
<dbReference type="EMBL" id="JNAD02000016">
    <property type="protein sequence ID" value="RKM91714.1"/>
    <property type="molecule type" value="Genomic_DNA"/>
</dbReference>
<evidence type="ECO:0008006" key="3">
    <source>
        <dbReference type="Google" id="ProtNLM"/>
    </source>
</evidence>
<keyword evidence="2" id="KW-1185">Reference proteome</keyword>